<accession>A0ABR0B625</accession>
<organism evidence="1 2">
    <name type="scientific">Daphnia magna</name>
    <dbReference type="NCBI Taxonomy" id="35525"/>
    <lineage>
        <taxon>Eukaryota</taxon>
        <taxon>Metazoa</taxon>
        <taxon>Ecdysozoa</taxon>
        <taxon>Arthropoda</taxon>
        <taxon>Crustacea</taxon>
        <taxon>Branchiopoda</taxon>
        <taxon>Diplostraca</taxon>
        <taxon>Cladocera</taxon>
        <taxon>Anomopoda</taxon>
        <taxon>Daphniidae</taxon>
        <taxon>Daphnia</taxon>
    </lineage>
</organism>
<dbReference type="EMBL" id="JAOYFB010000040">
    <property type="protein sequence ID" value="KAK4036962.1"/>
    <property type="molecule type" value="Genomic_DNA"/>
</dbReference>
<name>A0ABR0B625_9CRUS</name>
<evidence type="ECO:0000313" key="2">
    <source>
        <dbReference type="Proteomes" id="UP001234178"/>
    </source>
</evidence>
<comment type="caution">
    <text evidence="1">The sequence shown here is derived from an EMBL/GenBank/DDBJ whole genome shotgun (WGS) entry which is preliminary data.</text>
</comment>
<sequence length="110" mass="11942">MDLNTSANTFFALPVAQSWLRPSPSLGFAHRPVLASPIAQSWLRPSPSLGFAHRPVLASPIAQSWLRPSPSLRFARRHIFASPVVSSSPLGHPLFTSSPRLCGIVVFCNV</sequence>
<protein>
    <submittedName>
        <fullName evidence="1">Uncharacterized protein</fullName>
    </submittedName>
</protein>
<gene>
    <name evidence="1" type="ORF">OUZ56_029010</name>
</gene>
<proteinExistence type="predicted"/>
<dbReference type="Proteomes" id="UP001234178">
    <property type="component" value="Unassembled WGS sequence"/>
</dbReference>
<reference evidence="1 2" key="1">
    <citation type="journal article" date="2023" name="Nucleic Acids Res.">
        <title>The hologenome of Daphnia magna reveals possible DNA methylation and microbiome-mediated evolution of the host genome.</title>
        <authorList>
            <person name="Chaturvedi A."/>
            <person name="Li X."/>
            <person name="Dhandapani V."/>
            <person name="Marshall H."/>
            <person name="Kissane S."/>
            <person name="Cuenca-Cambronero M."/>
            <person name="Asole G."/>
            <person name="Calvet F."/>
            <person name="Ruiz-Romero M."/>
            <person name="Marangio P."/>
            <person name="Guigo R."/>
            <person name="Rago D."/>
            <person name="Mirbahai L."/>
            <person name="Eastwood N."/>
            <person name="Colbourne J.K."/>
            <person name="Zhou J."/>
            <person name="Mallon E."/>
            <person name="Orsini L."/>
        </authorList>
    </citation>
    <scope>NUCLEOTIDE SEQUENCE [LARGE SCALE GENOMIC DNA]</scope>
    <source>
        <strain evidence="1">LRV0_1</strain>
    </source>
</reference>
<evidence type="ECO:0000313" key="1">
    <source>
        <dbReference type="EMBL" id="KAK4036962.1"/>
    </source>
</evidence>
<keyword evidence="2" id="KW-1185">Reference proteome</keyword>